<dbReference type="SUPFAM" id="SSF55021">
    <property type="entry name" value="ACT-like"/>
    <property type="match status" value="1"/>
</dbReference>
<protein>
    <recommendedName>
        <fullName evidence="5">acetolactate synthase</fullName>
        <ecNumber evidence="5">2.2.1.6</ecNumber>
    </recommendedName>
</protein>
<evidence type="ECO:0000256" key="2">
    <source>
        <dbReference type="ARBA" id="ARBA00005025"/>
    </source>
</evidence>
<keyword evidence="11" id="KW-1185">Reference proteome</keyword>
<dbReference type="InterPro" id="IPR045865">
    <property type="entry name" value="ACT-like_dom_sf"/>
</dbReference>
<comment type="similarity">
    <text evidence="3">Belongs to the acetolactate synthase small subunit family.</text>
</comment>
<evidence type="ECO:0000256" key="7">
    <source>
        <dbReference type="ARBA" id="ARBA00023304"/>
    </source>
</evidence>
<dbReference type="RefSeq" id="WP_237468272.1">
    <property type="nucleotide sequence ID" value="NZ_CAKLDI010000002.1"/>
</dbReference>
<evidence type="ECO:0000313" key="11">
    <source>
        <dbReference type="Proteomes" id="UP000838672"/>
    </source>
</evidence>
<accession>A0ABN8E053</accession>
<dbReference type="Pfam" id="PF22629">
    <property type="entry name" value="ACT_AHAS_ss"/>
    <property type="match status" value="1"/>
</dbReference>
<sequence>MSQSNTSHSMHDDQTVILKLTVRNHPGVMSHVIGLFARRAYNVEGILCVPEHDGLTSQMWLLVHAQEKLDQIVAQTKKLVDVLSITVHAGQLAQFQQLSRSLSI</sequence>
<dbReference type="InterPro" id="IPR054480">
    <property type="entry name" value="AHAS_small-like_ACT"/>
</dbReference>
<feature type="domain" description="ACT" evidence="9">
    <location>
        <begin position="17"/>
        <end position="90"/>
    </location>
</feature>
<keyword evidence="6" id="KW-0028">Amino-acid biosynthesis</keyword>
<dbReference type="PANTHER" id="PTHR30239:SF4">
    <property type="entry name" value="ACETOLACTATE SYNTHASE ISOZYME 1 SMALL SUBUNIT"/>
    <property type="match status" value="1"/>
</dbReference>
<keyword evidence="7" id="KW-0100">Branched-chain amino acid biosynthesis</keyword>
<evidence type="ECO:0000256" key="3">
    <source>
        <dbReference type="ARBA" id="ARBA00006341"/>
    </source>
</evidence>
<dbReference type="InterPro" id="IPR002912">
    <property type="entry name" value="ACT_dom"/>
</dbReference>
<dbReference type="EC" id="2.2.1.6" evidence="5"/>
<comment type="pathway">
    <text evidence="2">Amino-acid biosynthesis; L-valine biosynthesis; L-valine from pyruvate: step 1/4.</text>
</comment>
<comment type="subunit">
    <text evidence="4">Dimer of large and small chains.</text>
</comment>
<comment type="catalytic activity">
    <reaction evidence="8">
        <text>2 pyruvate + H(+) = (2S)-2-acetolactate + CO2</text>
        <dbReference type="Rhea" id="RHEA:25249"/>
        <dbReference type="ChEBI" id="CHEBI:15361"/>
        <dbReference type="ChEBI" id="CHEBI:15378"/>
        <dbReference type="ChEBI" id="CHEBI:16526"/>
        <dbReference type="ChEBI" id="CHEBI:58476"/>
        <dbReference type="EC" id="2.2.1.6"/>
    </reaction>
</comment>
<dbReference type="InterPro" id="IPR004789">
    <property type="entry name" value="Acetalactate_synth_ssu"/>
</dbReference>
<gene>
    <name evidence="10" type="primary">ilvN</name>
    <name evidence="10" type="ORF">VST7929_02994</name>
</gene>
<evidence type="ECO:0000256" key="8">
    <source>
        <dbReference type="ARBA" id="ARBA00048670"/>
    </source>
</evidence>
<dbReference type="PANTHER" id="PTHR30239">
    <property type="entry name" value="ACETOLACTATE SYNTHASE SMALL SUBUNIT"/>
    <property type="match status" value="1"/>
</dbReference>
<dbReference type="CDD" id="cd04878">
    <property type="entry name" value="ACT_AHAS"/>
    <property type="match status" value="1"/>
</dbReference>
<comment type="caution">
    <text evidence="10">The sequence shown here is derived from an EMBL/GenBank/DDBJ whole genome shotgun (WGS) entry which is preliminary data.</text>
</comment>
<dbReference type="InterPro" id="IPR039557">
    <property type="entry name" value="AHAS_ACT"/>
</dbReference>
<dbReference type="Gene3D" id="3.30.70.260">
    <property type="match status" value="1"/>
</dbReference>
<evidence type="ECO:0000256" key="1">
    <source>
        <dbReference type="ARBA" id="ARBA00004974"/>
    </source>
</evidence>
<evidence type="ECO:0000256" key="4">
    <source>
        <dbReference type="ARBA" id="ARBA00011744"/>
    </source>
</evidence>
<evidence type="ECO:0000259" key="9">
    <source>
        <dbReference type="PROSITE" id="PS51671"/>
    </source>
</evidence>
<dbReference type="GO" id="GO:0003984">
    <property type="term" value="F:acetolactate synthase activity"/>
    <property type="evidence" value="ECO:0007669"/>
    <property type="project" value="UniProtKB-EC"/>
</dbReference>
<keyword evidence="10" id="KW-0808">Transferase</keyword>
<name>A0ABN8E053_9VIBR</name>
<dbReference type="PROSITE" id="PS51671">
    <property type="entry name" value="ACT"/>
    <property type="match status" value="1"/>
</dbReference>
<proteinExistence type="inferred from homology"/>
<organism evidence="10 11">
    <name type="scientific">Vibrio stylophorae</name>
    <dbReference type="NCBI Taxonomy" id="659351"/>
    <lineage>
        <taxon>Bacteria</taxon>
        <taxon>Pseudomonadati</taxon>
        <taxon>Pseudomonadota</taxon>
        <taxon>Gammaproteobacteria</taxon>
        <taxon>Vibrionales</taxon>
        <taxon>Vibrionaceae</taxon>
        <taxon>Vibrio</taxon>
    </lineage>
</organism>
<comment type="pathway">
    <text evidence="1">Amino-acid biosynthesis; L-isoleucine biosynthesis; L-isoleucine from 2-oxobutanoate: step 1/4.</text>
</comment>
<evidence type="ECO:0000313" key="10">
    <source>
        <dbReference type="EMBL" id="CAH0535421.1"/>
    </source>
</evidence>
<evidence type="ECO:0000256" key="5">
    <source>
        <dbReference type="ARBA" id="ARBA00013145"/>
    </source>
</evidence>
<evidence type="ECO:0000256" key="6">
    <source>
        <dbReference type="ARBA" id="ARBA00022605"/>
    </source>
</evidence>
<reference evidence="10" key="1">
    <citation type="submission" date="2021-11" db="EMBL/GenBank/DDBJ databases">
        <authorList>
            <person name="Rodrigo-Torres L."/>
            <person name="Arahal R. D."/>
            <person name="Lucena T."/>
        </authorList>
    </citation>
    <scope>NUCLEOTIDE SEQUENCE</scope>
    <source>
        <strain evidence="10">CECT 7929</strain>
    </source>
</reference>
<dbReference type="Proteomes" id="UP000838672">
    <property type="component" value="Unassembled WGS sequence"/>
</dbReference>
<dbReference type="EMBL" id="CAKLDI010000002">
    <property type="protein sequence ID" value="CAH0535421.1"/>
    <property type="molecule type" value="Genomic_DNA"/>
</dbReference>